<proteinExistence type="predicted"/>
<accession>A0AAV4INA7</accession>
<dbReference type="Proteomes" id="UP000762676">
    <property type="component" value="Unassembled WGS sequence"/>
</dbReference>
<keyword evidence="2" id="KW-1185">Reference proteome</keyword>
<evidence type="ECO:0008006" key="3">
    <source>
        <dbReference type="Google" id="ProtNLM"/>
    </source>
</evidence>
<protein>
    <recommendedName>
        <fullName evidence="3">PLAT domain-containing protein</fullName>
    </recommendedName>
</protein>
<organism evidence="1 2">
    <name type="scientific">Elysia marginata</name>
    <dbReference type="NCBI Taxonomy" id="1093978"/>
    <lineage>
        <taxon>Eukaryota</taxon>
        <taxon>Metazoa</taxon>
        <taxon>Spiralia</taxon>
        <taxon>Lophotrochozoa</taxon>
        <taxon>Mollusca</taxon>
        <taxon>Gastropoda</taxon>
        <taxon>Heterobranchia</taxon>
        <taxon>Euthyneura</taxon>
        <taxon>Panpulmonata</taxon>
        <taxon>Sacoglossa</taxon>
        <taxon>Placobranchoidea</taxon>
        <taxon>Plakobranchidae</taxon>
        <taxon>Elysia</taxon>
    </lineage>
</organism>
<gene>
    <name evidence="1" type="ORF">ElyMa_001331000</name>
</gene>
<comment type="caution">
    <text evidence="1">The sequence shown here is derived from an EMBL/GenBank/DDBJ whole genome shotgun (WGS) entry which is preliminary data.</text>
</comment>
<sequence>MGDSVSSLYPACRLASRHPQHTTITYDVIRPIGSGSFTAHGWLTGYVNPSAILDFLSYELRAPERSPVTFMCKTRTTVFLEAEGNKDQTIEKYS</sequence>
<evidence type="ECO:0000313" key="2">
    <source>
        <dbReference type="Proteomes" id="UP000762676"/>
    </source>
</evidence>
<dbReference type="EMBL" id="BMAT01002637">
    <property type="protein sequence ID" value="GFS10762.1"/>
    <property type="molecule type" value="Genomic_DNA"/>
</dbReference>
<name>A0AAV4INA7_9GAST</name>
<evidence type="ECO:0000313" key="1">
    <source>
        <dbReference type="EMBL" id="GFS10762.1"/>
    </source>
</evidence>
<reference evidence="1 2" key="1">
    <citation type="journal article" date="2021" name="Elife">
        <title>Chloroplast acquisition without the gene transfer in kleptoplastic sea slugs, Plakobranchus ocellatus.</title>
        <authorList>
            <person name="Maeda T."/>
            <person name="Takahashi S."/>
            <person name="Yoshida T."/>
            <person name="Shimamura S."/>
            <person name="Takaki Y."/>
            <person name="Nagai Y."/>
            <person name="Toyoda A."/>
            <person name="Suzuki Y."/>
            <person name="Arimoto A."/>
            <person name="Ishii H."/>
            <person name="Satoh N."/>
            <person name="Nishiyama T."/>
            <person name="Hasebe M."/>
            <person name="Maruyama T."/>
            <person name="Minagawa J."/>
            <person name="Obokata J."/>
            <person name="Shigenobu S."/>
        </authorList>
    </citation>
    <scope>NUCLEOTIDE SEQUENCE [LARGE SCALE GENOMIC DNA]</scope>
</reference>
<dbReference type="AlphaFoldDB" id="A0AAV4INA7"/>